<organism evidence="1 2">
    <name type="scientific">Halteria grandinella</name>
    <dbReference type="NCBI Taxonomy" id="5974"/>
    <lineage>
        <taxon>Eukaryota</taxon>
        <taxon>Sar</taxon>
        <taxon>Alveolata</taxon>
        <taxon>Ciliophora</taxon>
        <taxon>Intramacronucleata</taxon>
        <taxon>Spirotrichea</taxon>
        <taxon>Stichotrichia</taxon>
        <taxon>Sporadotrichida</taxon>
        <taxon>Halteriidae</taxon>
        <taxon>Halteria</taxon>
    </lineage>
</organism>
<evidence type="ECO:0000313" key="1">
    <source>
        <dbReference type="EMBL" id="TNV85126.1"/>
    </source>
</evidence>
<keyword evidence="2" id="KW-1185">Reference proteome</keyword>
<reference evidence="1" key="1">
    <citation type="submission" date="2019-06" db="EMBL/GenBank/DDBJ databases">
        <authorList>
            <person name="Zheng W."/>
        </authorList>
    </citation>
    <scope>NUCLEOTIDE SEQUENCE</scope>
    <source>
        <strain evidence="1">QDHG01</strain>
    </source>
</reference>
<proteinExistence type="predicted"/>
<gene>
    <name evidence="1" type="ORF">FGO68_gene12432</name>
</gene>
<dbReference type="EMBL" id="RRYP01002127">
    <property type="protein sequence ID" value="TNV85126.1"/>
    <property type="molecule type" value="Genomic_DNA"/>
</dbReference>
<dbReference type="AlphaFoldDB" id="A0A8J8P0F3"/>
<comment type="caution">
    <text evidence="1">The sequence shown here is derived from an EMBL/GenBank/DDBJ whole genome shotgun (WGS) entry which is preliminary data.</text>
</comment>
<name>A0A8J8P0F3_HALGN</name>
<evidence type="ECO:0000313" key="2">
    <source>
        <dbReference type="Proteomes" id="UP000785679"/>
    </source>
</evidence>
<sequence>MEFKTASLATLYRTENDNFQELISLLDVKQQQLKVYFNYNIHLYVLSSCPHIIIIKLYTQSSSLLYIINQGNLIRSYLPAQFQLRSFIYLAYLI</sequence>
<protein>
    <submittedName>
        <fullName evidence="1">Uncharacterized protein</fullName>
    </submittedName>
</protein>
<accession>A0A8J8P0F3</accession>
<dbReference type="Proteomes" id="UP000785679">
    <property type="component" value="Unassembled WGS sequence"/>
</dbReference>